<dbReference type="GeneID" id="96622911"/>
<protein>
    <submittedName>
        <fullName evidence="1">Uncharacterized protein</fullName>
    </submittedName>
</protein>
<dbReference type="EMBL" id="CP061539">
    <property type="protein sequence ID" value="QNV38014.1"/>
    <property type="molecule type" value="Genomic_DNA"/>
</dbReference>
<sequence length="317" mass="36220">MKNVNTSVLFKGYGLNVNDNQVKIPGENQQRTILMTPAGEASVRNVLMMHSPETVIFLFPHVSRNLGEWMRERNYFYMDYAGNAWIEGESYYLRVEGLPKIPIARDEETKTSRAFTATGLRVLFIILVNSDLLNAPIRTIADASGTSVGAVANALRDLERDGYLIVNGRKRFLTKQPKLIQRWVELYASILKPKLKTRTCEGAEPQEIVANPELWEKFAQLGGEAAMLSKGFGIRPVETRFYSEYPWQDVTRFLKLRPAEDGNVVLTERFWNPHYLPASPLVPSLLVFADEFTDGDERQAMIAQEMWNHDEDLQQFQ</sequence>
<accession>A0A7H2BEB8</accession>
<evidence type="ECO:0000313" key="1">
    <source>
        <dbReference type="EMBL" id="QNV38014.1"/>
    </source>
</evidence>
<dbReference type="RefSeq" id="WP_190724794.1">
    <property type="nucleotide sequence ID" value="NZ_CP061539.1"/>
</dbReference>
<organism evidence="1 2">
    <name type="scientific">Rothia terrae</name>
    <dbReference type="NCBI Taxonomy" id="396015"/>
    <lineage>
        <taxon>Bacteria</taxon>
        <taxon>Bacillati</taxon>
        <taxon>Actinomycetota</taxon>
        <taxon>Actinomycetes</taxon>
        <taxon>Micrococcales</taxon>
        <taxon>Micrococcaceae</taxon>
        <taxon>Rothia</taxon>
    </lineage>
</organism>
<evidence type="ECO:0000313" key="2">
    <source>
        <dbReference type="Proteomes" id="UP000516404"/>
    </source>
</evidence>
<reference evidence="1 2" key="1">
    <citation type="submission" date="2020-09" db="EMBL/GenBank/DDBJ databases">
        <title>Investigation of environmental microbes.</title>
        <authorList>
            <person name="Ou Y."/>
            <person name="Kang Q."/>
        </authorList>
    </citation>
    <scope>NUCLEOTIDE SEQUENCE [LARGE SCALE GENOMIC DNA]</scope>
    <source>
        <strain evidence="1 2">KJZ-14</strain>
    </source>
</reference>
<dbReference type="Pfam" id="PF09952">
    <property type="entry name" value="AbiEi_2"/>
    <property type="match status" value="1"/>
</dbReference>
<dbReference type="AlphaFoldDB" id="A0A7H2BEB8"/>
<proteinExistence type="predicted"/>
<dbReference type="SUPFAM" id="SSF46785">
    <property type="entry name" value="Winged helix' DNA-binding domain"/>
    <property type="match status" value="1"/>
</dbReference>
<dbReference type="InterPro" id="IPR036390">
    <property type="entry name" value="WH_DNA-bd_sf"/>
</dbReference>
<gene>
    <name evidence="1" type="ORF">IDM49_01570</name>
</gene>
<dbReference type="Proteomes" id="UP000516404">
    <property type="component" value="Chromosome"/>
</dbReference>
<keyword evidence="2" id="KW-1185">Reference proteome</keyword>
<name>A0A7H2BEB8_9MICC</name>
<dbReference type="KEGG" id="rter:IDM49_01570"/>
<dbReference type="InterPro" id="IPR019238">
    <property type="entry name" value="AbiEi_2"/>
</dbReference>